<comment type="caution">
    <text evidence="1">The sequence shown here is derived from an EMBL/GenBank/DDBJ whole genome shotgun (WGS) entry which is preliminary data.</text>
</comment>
<keyword evidence="2" id="KW-1185">Reference proteome</keyword>
<dbReference type="EMBL" id="CM023471">
    <property type="protein sequence ID" value="KAH7965565.1"/>
    <property type="molecule type" value="Genomic_DNA"/>
</dbReference>
<evidence type="ECO:0000313" key="2">
    <source>
        <dbReference type="Proteomes" id="UP000821865"/>
    </source>
</evidence>
<reference evidence="1" key="1">
    <citation type="submission" date="2020-05" db="EMBL/GenBank/DDBJ databases">
        <title>Large-scale comparative analyses of tick genomes elucidate their genetic diversity and vector capacities.</title>
        <authorList>
            <person name="Jia N."/>
            <person name="Wang J."/>
            <person name="Shi W."/>
            <person name="Du L."/>
            <person name="Sun Y."/>
            <person name="Zhan W."/>
            <person name="Jiang J."/>
            <person name="Wang Q."/>
            <person name="Zhang B."/>
            <person name="Ji P."/>
            <person name="Sakyi L.B."/>
            <person name="Cui X."/>
            <person name="Yuan T."/>
            <person name="Jiang B."/>
            <person name="Yang W."/>
            <person name="Lam T.T.-Y."/>
            <person name="Chang Q."/>
            <person name="Ding S."/>
            <person name="Wang X."/>
            <person name="Zhu J."/>
            <person name="Ruan X."/>
            <person name="Zhao L."/>
            <person name="Wei J."/>
            <person name="Que T."/>
            <person name="Du C."/>
            <person name="Cheng J."/>
            <person name="Dai P."/>
            <person name="Han X."/>
            <person name="Huang E."/>
            <person name="Gao Y."/>
            <person name="Liu J."/>
            <person name="Shao H."/>
            <person name="Ye R."/>
            <person name="Li L."/>
            <person name="Wei W."/>
            <person name="Wang X."/>
            <person name="Wang C."/>
            <person name="Yang T."/>
            <person name="Huo Q."/>
            <person name="Li W."/>
            <person name="Guo W."/>
            <person name="Chen H."/>
            <person name="Zhou L."/>
            <person name="Ni X."/>
            <person name="Tian J."/>
            <person name="Zhou Y."/>
            <person name="Sheng Y."/>
            <person name="Liu T."/>
            <person name="Pan Y."/>
            <person name="Xia L."/>
            <person name="Li J."/>
            <person name="Zhao F."/>
            <person name="Cao W."/>
        </authorList>
    </citation>
    <scope>NUCLEOTIDE SEQUENCE</scope>
    <source>
        <strain evidence="1">Dsil-2018</strain>
    </source>
</reference>
<evidence type="ECO:0000313" key="1">
    <source>
        <dbReference type="EMBL" id="KAH7965565.1"/>
    </source>
</evidence>
<organism evidence="1 2">
    <name type="scientific">Dermacentor silvarum</name>
    <name type="common">Tick</name>
    <dbReference type="NCBI Taxonomy" id="543639"/>
    <lineage>
        <taxon>Eukaryota</taxon>
        <taxon>Metazoa</taxon>
        <taxon>Ecdysozoa</taxon>
        <taxon>Arthropoda</taxon>
        <taxon>Chelicerata</taxon>
        <taxon>Arachnida</taxon>
        <taxon>Acari</taxon>
        <taxon>Parasitiformes</taxon>
        <taxon>Ixodida</taxon>
        <taxon>Ixodoidea</taxon>
        <taxon>Ixodidae</taxon>
        <taxon>Rhipicephalinae</taxon>
        <taxon>Dermacentor</taxon>
    </lineage>
</organism>
<gene>
    <name evidence="1" type="ORF">HPB49_008753</name>
</gene>
<name>A0ACB8DC65_DERSI</name>
<dbReference type="Proteomes" id="UP000821865">
    <property type="component" value="Chromosome 2"/>
</dbReference>
<sequence length="188" mass="20593">MRFTPSARSSFNLLSPSRVRDVRSFLAALLEDGLSAALRHMAIKTPPSPPTDHIFLLHPADWTPGARSTMLCKVVFLGLVAFAAAQVQLQEQFPPHPYTFSYESTGEDGGRISQQETGDERNFKTGSYSYQTPDGVYRTANYVADDNGFRVSIDTNEPGTKAESPADVTLNANPIEVPVTYTFGKSKS</sequence>
<proteinExistence type="predicted"/>
<protein>
    <submittedName>
        <fullName evidence="1">Uncharacterized protein</fullName>
    </submittedName>
</protein>
<accession>A0ACB8DC65</accession>